<dbReference type="Proteomes" id="UP000747542">
    <property type="component" value="Unassembled WGS sequence"/>
</dbReference>
<sequence>MRRSSAKLVYKLRGRIGVDGEDSDSRMKRASSMSVLSGEEKRKESLQIPLALRGRAVSSEHLS</sequence>
<gene>
    <name evidence="2" type="primary">Klc-L2</name>
    <name evidence="2" type="ORF">Hamer_G002338</name>
</gene>
<dbReference type="AlphaFoldDB" id="A0A8J5K335"/>
<proteinExistence type="predicted"/>
<reference evidence="2" key="1">
    <citation type="journal article" date="2021" name="Sci. Adv.">
        <title>The American lobster genome reveals insights on longevity, neural, and immune adaptations.</title>
        <authorList>
            <person name="Polinski J.M."/>
            <person name="Zimin A.V."/>
            <person name="Clark K.F."/>
            <person name="Kohn A.B."/>
            <person name="Sadowski N."/>
            <person name="Timp W."/>
            <person name="Ptitsyn A."/>
            <person name="Khanna P."/>
            <person name="Romanova D.Y."/>
            <person name="Williams P."/>
            <person name="Greenwood S.J."/>
            <person name="Moroz L.L."/>
            <person name="Walt D.R."/>
            <person name="Bodnar A.G."/>
        </authorList>
    </citation>
    <scope>NUCLEOTIDE SEQUENCE</scope>
    <source>
        <strain evidence="2">GMGI-L3</strain>
    </source>
</reference>
<comment type="caution">
    <text evidence="2">The sequence shown here is derived from an EMBL/GenBank/DDBJ whole genome shotgun (WGS) entry which is preliminary data.</text>
</comment>
<evidence type="ECO:0000313" key="2">
    <source>
        <dbReference type="EMBL" id="KAG7168316.1"/>
    </source>
</evidence>
<name>A0A8J5K335_HOMAM</name>
<evidence type="ECO:0000313" key="3">
    <source>
        <dbReference type="Proteomes" id="UP000747542"/>
    </source>
</evidence>
<evidence type="ECO:0000256" key="1">
    <source>
        <dbReference type="SAM" id="MobiDB-lite"/>
    </source>
</evidence>
<accession>A0A8J5K335</accession>
<dbReference type="EMBL" id="JAHLQT010020073">
    <property type="protein sequence ID" value="KAG7168316.1"/>
    <property type="molecule type" value="Genomic_DNA"/>
</dbReference>
<feature type="region of interest" description="Disordered" evidence="1">
    <location>
        <begin position="20"/>
        <end position="43"/>
    </location>
</feature>
<keyword evidence="3" id="KW-1185">Reference proteome</keyword>
<protein>
    <submittedName>
        <fullName evidence="2">Kinesin light chain-like 2</fullName>
    </submittedName>
</protein>
<organism evidence="2 3">
    <name type="scientific">Homarus americanus</name>
    <name type="common">American lobster</name>
    <dbReference type="NCBI Taxonomy" id="6706"/>
    <lineage>
        <taxon>Eukaryota</taxon>
        <taxon>Metazoa</taxon>
        <taxon>Ecdysozoa</taxon>
        <taxon>Arthropoda</taxon>
        <taxon>Crustacea</taxon>
        <taxon>Multicrustacea</taxon>
        <taxon>Malacostraca</taxon>
        <taxon>Eumalacostraca</taxon>
        <taxon>Eucarida</taxon>
        <taxon>Decapoda</taxon>
        <taxon>Pleocyemata</taxon>
        <taxon>Astacidea</taxon>
        <taxon>Nephropoidea</taxon>
        <taxon>Nephropidae</taxon>
        <taxon>Homarus</taxon>
    </lineage>
</organism>